<reference evidence="1" key="1">
    <citation type="journal article" date="2014" name="Int. J. Syst. Evol. Microbiol.">
        <title>Complete genome sequence of Corynebacterium casei LMG S-19264T (=DSM 44701T), isolated from a smear-ripened cheese.</title>
        <authorList>
            <consortium name="US DOE Joint Genome Institute (JGI-PGF)"/>
            <person name="Walter F."/>
            <person name="Albersmeier A."/>
            <person name="Kalinowski J."/>
            <person name="Ruckert C."/>
        </authorList>
    </citation>
    <scope>NUCLEOTIDE SEQUENCE</scope>
    <source>
        <strain evidence="1">KCTC 23714</strain>
    </source>
</reference>
<keyword evidence="2" id="KW-1185">Reference proteome</keyword>
<protein>
    <submittedName>
        <fullName evidence="1">Diguanylate cyclase</fullName>
    </submittedName>
</protein>
<proteinExistence type="predicted"/>
<dbReference type="InterPro" id="IPR035965">
    <property type="entry name" value="PAS-like_dom_sf"/>
</dbReference>
<name>A0A918IP52_9RHOB</name>
<gene>
    <name evidence="1" type="ORF">GCM10011452_11150</name>
</gene>
<comment type="caution">
    <text evidence="1">The sequence shown here is derived from an EMBL/GenBank/DDBJ whole genome shotgun (WGS) entry which is preliminary data.</text>
</comment>
<organism evidence="1 2">
    <name type="scientific">Gemmobacter lanyuensis</name>
    <dbReference type="NCBI Taxonomy" id="1054497"/>
    <lineage>
        <taxon>Bacteria</taxon>
        <taxon>Pseudomonadati</taxon>
        <taxon>Pseudomonadota</taxon>
        <taxon>Alphaproteobacteria</taxon>
        <taxon>Rhodobacterales</taxon>
        <taxon>Paracoccaceae</taxon>
        <taxon>Gemmobacter</taxon>
    </lineage>
</organism>
<dbReference type="Proteomes" id="UP000628984">
    <property type="component" value="Unassembled WGS sequence"/>
</dbReference>
<dbReference type="Pfam" id="PF12860">
    <property type="entry name" value="PAS_7"/>
    <property type="match status" value="1"/>
</dbReference>
<accession>A0A918IP52</accession>
<dbReference type="SUPFAM" id="SSF55785">
    <property type="entry name" value="PYP-like sensor domain (PAS domain)"/>
    <property type="match status" value="2"/>
</dbReference>
<evidence type="ECO:0000313" key="2">
    <source>
        <dbReference type="Proteomes" id="UP000628984"/>
    </source>
</evidence>
<sequence length="524" mass="57274">MLVLVPTAGLLALAALFVLAALQRHGDARAGGIFADRCGGTVFLFDGDRLVDATPPARALLAQGAAQGPSWARLLAYLGPRFPQIEPRLAGLEADGMLTLASRGSDGMPLSLQAEHRGGLLRITLSQDVGHQNGLGHDLLTLRALQDELAQLRGTLAQAPLLIWRETASGEVVWANARYLTEVGDRLDPGQDLSWPLPRLLEAPADNPVAHGQRQRLMTEGRKDRWFDLSATTDDQGERLIFATPADTTVQAEGALREFTQTLTKTFAHLPIGLAIFDRQRQLQLFNPALLDLCNLPPDFLSARPTLFAFLDMMRDRNMLPEPKDYRSWRKQMAELEAAAASGHYEETWSLPSGQTYRLIGRPHPNGALALMFEDISNEITRIRRYRADLELGQAVLDSMDEALAVFSAAGVMVMANSRYGEIWGHDPAGSIAGGTLATVCSYWRDRSAPSAFWTEAEAFCRDDSRDDSREDALRGDIRLQDGRLVHCAFSRLPGGAALARFSVAGPALPEPVAPPAEDDRRSA</sequence>
<dbReference type="AlphaFoldDB" id="A0A918IP52"/>
<evidence type="ECO:0000313" key="1">
    <source>
        <dbReference type="EMBL" id="GGW25295.1"/>
    </source>
</evidence>
<dbReference type="EMBL" id="BMYQ01000002">
    <property type="protein sequence ID" value="GGW25295.1"/>
    <property type="molecule type" value="Genomic_DNA"/>
</dbReference>
<reference evidence="1" key="2">
    <citation type="submission" date="2020-09" db="EMBL/GenBank/DDBJ databases">
        <authorList>
            <person name="Sun Q."/>
            <person name="Kim S."/>
        </authorList>
    </citation>
    <scope>NUCLEOTIDE SEQUENCE</scope>
    <source>
        <strain evidence="1">KCTC 23714</strain>
    </source>
</reference>